<proteinExistence type="predicted"/>
<gene>
    <name evidence="3" type="ORF">DNG_03191</name>
</gene>
<evidence type="ECO:0000313" key="3">
    <source>
        <dbReference type="EMBL" id="SPO00346.1"/>
    </source>
</evidence>
<protein>
    <recommendedName>
        <fullName evidence="2">Calcineurin-like phosphoesterase domain-containing protein</fullName>
    </recommendedName>
</protein>
<dbReference type="Gene3D" id="3.60.21.10">
    <property type="match status" value="1"/>
</dbReference>
<name>A0AAE8MTT0_9PEZI</name>
<dbReference type="Pfam" id="PF00149">
    <property type="entry name" value="Metallophos"/>
    <property type="match status" value="1"/>
</dbReference>
<keyword evidence="1" id="KW-0732">Signal</keyword>
<organism evidence="3 4">
    <name type="scientific">Cephalotrichum gorgonifer</name>
    <dbReference type="NCBI Taxonomy" id="2041049"/>
    <lineage>
        <taxon>Eukaryota</taxon>
        <taxon>Fungi</taxon>
        <taxon>Dikarya</taxon>
        <taxon>Ascomycota</taxon>
        <taxon>Pezizomycotina</taxon>
        <taxon>Sordariomycetes</taxon>
        <taxon>Hypocreomycetidae</taxon>
        <taxon>Microascales</taxon>
        <taxon>Microascaceae</taxon>
        <taxon>Cephalotrichum</taxon>
    </lineage>
</organism>
<dbReference type="AlphaFoldDB" id="A0AAE8MTT0"/>
<dbReference type="EMBL" id="ONZQ02000003">
    <property type="protein sequence ID" value="SPO00346.1"/>
    <property type="molecule type" value="Genomic_DNA"/>
</dbReference>
<dbReference type="GO" id="GO:0016791">
    <property type="term" value="F:phosphatase activity"/>
    <property type="evidence" value="ECO:0007669"/>
    <property type="project" value="TreeGrafter"/>
</dbReference>
<evidence type="ECO:0000313" key="4">
    <source>
        <dbReference type="Proteomes" id="UP001187682"/>
    </source>
</evidence>
<accession>A0AAE8MTT0</accession>
<dbReference type="GO" id="GO:0006798">
    <property type="term" value="P:polyphosphate catabolic process"/>
    <property type="evidence" value="ECO:0007669"/>
    <property type="project" value="TreeGrafter"/>
</dbReference>
<dbReference type="InterPro" id="IPR004843">
    <property type="entry name" value="Calcineurin-like_PHP"/>
</dbReference>
<dbReference type="PANTHER" id="PTHR42850">
    <property type="entry name" value="METALLOPHOSPHOESTERASE"/>
    <property type="match status" value="1"/>
</dbReference>
<evidence type="ECO:0000259" key="2">
    <source>
        <dbReference type="Pfam" id="PF00149"/>
    </source>
</evidence>
<reference evidence="3" key="1">
    <citation type="submission" date="2018-03" db="EMBL/GenBank/DDBJ databases">
        <authorList>
            <person name="Guldener U."/>
        </authorList>
    </citation>
    <scope>NUCLEOTIDE SEQUENCE</scope>
</reference>
<dbReference type="InterPro" id="IPR029052">
    <property type="entry name" value="Metallo-depent_PP-like"/>
</dbReference>
<keyword evidence="4" id="KW-1185">Reference proteome</keyword>
<dbReference type="Proteomes" id="UP001187682">
    <property type="component" value="Unassembled WGS sequence"/>
</dbReference>
<dbReference type="InterPro" id="IPR050126">
    <property type="entry name" value="Ap4A_hydrolase"/>
</dbReference>
<dbReference type="GO" id="GO:0000298">
    <property type="term" value="F:endopolyphosphatase activity"/>
    <property type="evidence" value="ECO:0007669"/>
    <property type="project" value="TreeGrafter"/>
</dbReference>
<comment type="caution">
    <text evidence="3">The sequence shown here is derived from an EMBL/GenBank/DDBJ whole genome shotgun (WGS) entry which is preliminary data.</text>
</comment>
<feature type="domain" description="Calcineurin-like phosphoesterase" evidence="2">
    <location>
        <begin position="51"/>
        <end position="129"/>
    </location>
</feature>
<dbReference type="GO" id="GO:0005737">
    <property type="term" value="C:cytoplasm"/>
    <property type="evidence" value="ECO:0007669"/>
    <property type="project" value="TreeGrafter"/>
</dbReference>
<sequence>MVIAKLTALLANLSICYATCLSKEIHRIQNPTHNAPYSPPFSPPWGPDAPRLLIIGDVHGMLSELEKLLEKAGFSESRGDRVIFAGDMINKGLESAGVVDLAMRINAASVRGNHEDRVLRTWAGAEMARALAKAAGDDADAAVAEYEGTLSEDELKALQTARTMSPAQRKWSAGRPLVLRLGDLPSLGEAAVVHGGMAPGVEVEDQDPWAMYNVRTVLHLDDNDGFANDTQAAAFEETVHTKLRDMLPGTEPSLDEIAAEKERALEFYGGRDPAVVPIDTNEGQWWVEVWNEVEKAKPEGKTLTLFYGHDSKRGINVRDYSFGLDSKCVDGGKLTALVLEPEGSESLKHYLVDVECKIA</sequence>
<evidence type="ECO:0000256" key="1">
    <source>
        <dbReference type="SAM" id="SignalP"/>
    </source>
</evidence>
<dbReference type="PANTHER" id="PTHR42850:SF4">
    <property type="entry name" value="ZINC-DEPENDENT ENDOPOLYPHOSPHATASE"/>
    <property type="match status" value="1"/>
</dbReference>
<feature type="signal peptide" evidence="1">
    <location>
        <begin position="1"/>
        <end position="18"/>
    </location>
</feature>
<dbReference type="SUPFAM" id="SSF56300">
    <property type="entry name" value="Metallo-dependent phosphatases"/>
    <property type="match status" value="1"/>
</dbReference>
<feature type="chain" id="PRO_5042008066" description="Calcineurin-like phosphoesterase domain-containing protein" evidence="1">
    <location>
        <begin position="19"/>
        <end position="359"/>
    </location>
</feature>